<keyword evidence="2" id="KW-1185">Reference proteome</keyword>
<proteinExistence type="predicted"/>
<organism evidence="1 2">
    <name type="scientific">Candidatus Lokiarchaeum ossiferum</name>
    <dbReference type="NCBI Taxonomy" id="2951803"/>
    <lineage>
        <taxon>Archaea</taxon>
        <taxon>Promethearchaeati</taxon>
        <taxon>Promethearchaeota</taxon>
        <taxon>Promethearchaeia</taxon>
        <taxon>Promethearchaeales</taxon>
        <taxon>Promethearchaeaceae</taxon>
        <taxon>Candidatus Lokiarchaeum</taxon>
    </lineage>
</organism>
<gene>
    <name evidence="1" type="ORF">NEF87_004836</name>
</gene>
<accession>A0ABY6HYD9</accession>
<dbReference type="EMBL" id="CP104013">
    <property type="protein sequence ID" value="UYP48551.1"/>
    <property type="molecule type" value="Genomic_DNA"/>
</dbReference>
<reference evidence="1" key="1">
    <citation type="submission" date="2022-09" db="EMBL/GenBank/DDBJ databases">
        <title>Actin cytoskeleton and complex cell architecture in an #Asgard archaeon.</title>
        <authorList>
            <person name="Ponce Toledo R.I."/>
            <person name="Schleper C."/>
            <person name="Rodrigues Oliveira T."/>
            <person name="Wollweber F."/>
            <person name="Xu J."/>
            <person name="Rittmann S."/>
            <person name="Klingl A."/>
            <person name="Pilhofer M."/>
        </authorList>
    </citation>
    <scope>NUCLEOTIDE SEQUENCE</scope>
    <source>
        <strain evidence="1">B-35</strain>
    </source>
</reference>
<name>A0ABY6HYD9_9ARCH</name>
<dbReference type="Proteomes" id="UP001208689">
    <property type="component" value="Chromosome"/>
</dbReference>
<evidence type="ECO:0000313" key="2">
    <source>
        <dbReference type="Proteomes" id="UP001208689"/>
    </source>
</evidence>
<sequence>MVENNNKKRNITIDLGKEGKMNYEIDRDSPFESWPMPVKLECLNCILILYNVRLITEKTYVEKYQKYFEKYDCELQELLQFS</sequence>
<evidence type="ECO:0000313" key="1">
    <source>
        <dbReference type="EMBL" id="UYP48551.1"/>
    </source>
</evidence>
<protein>
    <submittedName>
        <fullName evidence="1">Uncharacterized protein</fullName>
    </submittedName>
</protein>